<feature type="domain" description="RCK C-terminal" evidence="3">
    <location>
        <begin position="522"/>
        <end position="606"/>
    </location>
</feature>
<evidence type="ECO:0000259" key="2">
    <source>
        <dbReference type="PROSITE" id="PS51201"/>
    </source>
</evidence>
<dbReference type="InterPro" id="IPR003148">
    <property type="entry name" value="RCK_N"/>
</dbReference>
<name>A0A9W6KE34_9ACTN</name>
<dbReference type="PANTHER" id="PTHR43833:SF11">
    <property type="entry name" value="VOLTAGE-GATED POTASSIUM CHANNEL KCH"/>
    <property type="match status" value="1"/>
</dbReference>
<feature type="transmembrane region" description="Helical" evidence="1">
    <location>
        <begin position="342"/>
        <end position="367"/>
    </location>
</feature>
<evidence type="ECO:0000256" key="1">
    <source>
        <dbReference type="SAM" id="Phobius"/>
    </source>
</evidence>
<dbReference type="RefSeq" id="WP_261962486.1">
    <property type="nucleotide sequence ID" value="NZ_BAAAXA010000001.1"/>
</dbReference>
<comment type="caution">
    <text evidence="4">The sequence shown here is derived from an EMBL/GenBank/DDBJ whole genome shotgun (WGS) entry which is preliminary data.</text>
</comment>
<feature type="domain" description="RCK N-terminal" evidence="2">
    <location>
        <begin position="383"/>
        <end position="504"/>
    </location>
</feature>
<dbReference type="PROSITE" id="PS51201">
    <property type="entry name" value="RCK_N"/>
    <property type="match status" value="1"/>
</dbReference>
<keyword evidence="5" id="KW-1185">Reference proteome</keyword>
<protein>
    <submittedName>
        <fullName evidence="4">Potassium transporter TrkA</fullName>
    </submittedName>
</protein>
<dbReference type="PANTHER" id="PTHR43833">
    <property type="entry name" value="POTASSIUM CHANNEL PROTEIN 2-RELATED-RELATED"/>
    <property type="match status" value="1"/>
</dbReference>
<dbReference type="SUPFAM" id="SSF116726">
    <property type="entry name" value="TrkA C-terminal domain-like"/>
    <property type="match status" value="1"/>
</dbReference>
<dbReference type="InterPro" id="IPR050721">
    <property type="entry name" value="Trk_Ktr_HKT_K-transport"/>
</dbReference>
<keyword evidence="1" id="KW-1133">Transmembrane helix</keyword>
<gene>
    <name evidence="4" type="ORF">GCM10017581_003360</name>
</gene>
<dbReference type="Gene3D" id="3.30.70.1450">
    <property type="entry name" value="Regulator of K+ conductance, C-terminal domain"/>
    <property type="match status" value="1"/>
</dbReference>
<accession>A0A9W6KE34</accession>
<proteinExistence type="predicted"/>
<keyword evidence="1" id="KW-0472">Membrane</keyword>
<evidence type="ECO:0000313" key="4">
    <source>
        <dbReference type="EMBL" id="GLK98595.1"/>
    </source>
</evidence>
<dbReference type="InterPro" id="IPR036721">
    <property type="entry name" value="RCK_C_sf"/>
</dbReference>
<feature type="transmembrane region" description="Helical" evidence="1">
    <location>
        <begin position="289"/>
        <end position="310"/>
    </location>
</feature>
<dbReference type="EMBL" id="BSFP01000002">
    <property type="protein sequence ID" value="GLK98595.1"/>
    <property type="molecule type" value="Genomic_DNA"/>
</dbReference>
<dbReference type="GO" id="GO:0008324">
    <property type="term" value="F:monoatomic cation transmembrane transporter activity"/>
    <property type="evidence" value="ECO:0007669"/>
    <property type="project" value="InterPro"/>
</dbReference>
<dbReference type="Pfam" id="PF02254">
    <property type="entry name" value="TrkA_N"/>
    <property type="match status" value="2"/>
</dbReference>
<sequence length="614" mass="66171">MTSESWLMRRLGGNLPRVQAITRPWAIAPAGEGERHVVHAPAKRVVVCGDDPIAHRVISELIVQYGVHVTAILPSRQRRHGPDIARLLAEHGGRVIEAERPDTEAFERAELAGADALALLKQDDIGNLDAALQAQELNPSIRLVVRMFNLRLGNSVRRNFADVRVLSDAQMAAPAFVSEALGEVAPVHVRVAQRTLFVARRAEVRPEDVVCSLARTGDEGDDESAELLPARDANLVLAVASGERAATVVTRDERTERSTAARESRLRRWWRRQLHSPLQTLRSLVSRKLWLTALVLLAMLAAGTAVIAHYKHISWWNAAYVTLLAELTGASPDLESHWPEKLVTTLLGLVNVALIPVITAAVVEAVVNARLALALGRLREPVSNHVVVVGLGNVGTRVMHSFVDLGVPVVVIDRNENARGAQAARTRGVPFIVGDASNVETLRAASVDTCRALVVVSTDDQANLEAALESRALNPGLRVVLRLFDGRFADRVQRAFGITASRSVSYLAAPAFAAALLEREVIGTIPVGRRVLLLAEVPVCGGSELDGRPVAAAQDVGEVRVLAVATDGERQTVWAPPESYVLRADDLLTVVTTRVGLGNLLAQTGGTVDGRPTV</sequence>
<reference evidence="4" key="1">
    <citation type="journal article" date="2014" name="Int. J. Syst. Evol. Microbiol.">
        <title>Complete genome sequence of Corynebacterium casei LMG S-19264T (=DSM 44701T), isolated from a smear-ripened cheese.</title>
        <authorList>
            <consortium name="US DOE Joint Genome Institute (JGI-PGF)"/>
            <person name="Walter F."/>
            <person name="Albersmeier A."/>
            <person name="Kalinowski J."/>
            <person name="Ruckert C."/>
        </authorList>
    </citation>
    <scope>NUCLEOTIDE SEQUENCE</scope>
    <source>
        <strain evidence="4">VKM Ac-1321</strain>
    </source>
</reference>
<dbReference type="Proteomes" id="UP001143480">
    <property type="component" value="Unassembled WGS sequence"/>
</dbReference>
<evidence type="ECO:0000313" key="5">
    <source>
        <dbReference type="Proteomes" id="UP001143480"/>
    </source>
</evidence>
<evidence type="ECO:0000259" key="3">
    <source>
        <dbReference type="PROSITE" id="PS51202"/>
    </source>
</evidence>
<dbReference type="PROSITE" id="PS51202">
    <property type="entry name" value="RCK_C"/>
    <property type="match status" value="1"/>
</dbReference>
<keyword evidence="1" id="KW-0812">Transmembrane</keyword>
<reference evidence="4" key="2">
    <citation type="submission" date="2023-01" db="EMBL/GenBank/DDBJ databases">
        <authorList>
            <person name="Sun Q."/>
            <person name="Evtushenko L."/>
        </authorList>
    </citation>
    <scope>NUCLEOTIDE SEQUENCE</scope>
    <source>
        <strain evidence="4">VKM Ac-1321</strain>
    </source>
</reference>
<dbReference type="SUPFAM" id="SSF51735">
    <property type="entry name" value="NAD(P)-binding Rossmann-fold domains"/>
    <property type="match status" value="2"/>
</dbReference>
<dbReference type="InterPro" id="IPR036291">
    <property type="entry name" value="NAD(P)-bd_dom_sf"/>
</dbReference>
<dbReference type="GO" id="GO:0006813">
    <property type="term" value="P:potassium ion transport"/>
    <property type="evidence" value="ECO:0007669"/>
    <property type="project" value="InterPro"/>
</dbReference>
<dbReference type="Gene3D" id="3.40.50.720">
    <property type="entry name" value="NAD(P)-binding Rossmann-like Domain"/>
    <property type="match status" value="2"/>
</dbReference>
<dbReference type="AlphaFoldDB" id="A0A9W6KE34"/>
<dbReference type="InterPro" id="IPR006037">
    <property type="entry name" value="RCK_C"/>
</dbReference>
<organism evidence="4 5">
    <name type="scientific">Dactylosporangium matsuzakiense</name>
    <dbReference type="NCBI Taxonomy" id="53360"/>
    <lineage>
        <taxon>Bacteria</taxon>
        <taxon>Bacillati</taxon>
        <taxon>Actinomycetota</taxon>
        <taxon>Actinomycetes</taxon>
        <taxon>Micromonosporales</taxon>
        <taxon>Micromonosporaceae</taxon>
        <taxon>Dactylosporangium</taxon>
    </lineage>
</organism>